<keyword evidence="2" id="KW-1185">Reference proteome</keyword>
<dbReference type="HOGENOM" id="CLU_3126730_0_0_1"/>
<dbReference type="Proteomes" id="UP000001593">
    <property type="component" value="Unassembled WGS sequence"/>
</dbReference>
<dbReference type="AlphaFoldDB" id="A7RYN9"/>
<dbReference type="InParanoid" id="A7RYN9"/>
<sequence>MSLHALHLVVDIKTPRSSKHELDNPSSCCILALLLSPLWQKSFGVISFLQ</sequence>
<proteinExistence type="predicted"/>
<gene>
    <name evidence="1" type="ORF">NEMVEDRAFT_v1g232456</name>
</gene>
<accession>A7RYN9</accession>
<evidence type="ECO:0000313" key="2">
    <source>
        <dbReference type="Proteomes" id="UP000001593"/>
    </source>
</evidence>
<reference evidence="1 2" key="1">
    <citation type="journal article" date="2007" name="Science">
        <title>Sea anemone genome reveals ancestral eumetazoan gene repertoire and genomic organization.</title>
        <authorList>
            <person name="Putnam N.H."/>
            <person name="Srivastava M."/>
            <person name="Hellsten U."/>
            <person name="Dirks B."/>
            <person name="Chapman J."/>
            <person name="Salamov A."/>
            <person name="Terry A."/>
            <person name="Shapiro H."/>
            <person name="Lindquist E."/>
            <person name="Kapitonov V.V."/>
            <person name="Jurka J."/>
            <person name="Genikhovich G."/>
            <person name="Grigoriev I.V."/>
            <person name="Lucas S.M."/>
            <person name="Steele R.E."/>
            <person name="Finnerty J.R."/>
            <person name="Technau U."/>
            <person name="Martindale M.Q."/>
            <person name="Rokhsar D.S."/>
        </authorList>
    </citation>
    <scope>NUCLEOTIDE SEQUENCE [LARGE SCALE GENOMIC DNA]</scope>
    <source>
        <strain evidence="2">CH2 X CH6</strain>
    </source>
</reference>
<name>A7RYN9_NEMVE</name>
<protein>
    <submittedName>
        <fullName evidence="1">Uncharacterized protein</fullName>
    </submittedName>
</protein>
<dbReference type="EMBL" id="DS469554">
    <property type="protein sequence ID" value="EDO43351.1"/>
    <property type="molecule type" value="Genomic_DNA"/>
</dbReference>
<evidence type="ECO:0000313" key="1">
    <source>
        <dbReference type="EMBL" id="EDO43351.1"/>
    </source>
</evidence>
<organism evidence="1 2">
    <name type="scientific">Nematostella vectensis</name>
    <name type="common">Starlet sea anemone</name>
    <dbReference type="NCBI Taxonomy" id="45351"/>
    <lineage>
        <taxon>Eukaryota</taxon>
        <taxon>Metazoa</taxon>
        <taxon>Cnidaria</taxon>
        <taxon>Anthozoa</taxon>
        <taxon>Hexacorallia</taxon>
        <taxon>Actiniaria</taxon>
        <taxon>Edwardsiidae</taxon>
        <taxon>Nematostella</taxon>
    </lineage>
</organism>